<keyword evidence="5 8" id="KW-1133">Transmembrane helix</keyword>
<dbReference type="NCBIfam" id="TIGR02532">
    <property type="entry name" value="IV_pilin_GFxxxE"/>
    <property type="match status" value="1"/>
</dbReference>
<dbReference type="FunCoup" id="A0A2U3MW57">
    <property type="interactions" value="30"/>
</dbReference>
<keyword evidence="7" id="KW-0281">Fimbrium</keyword>
<evidence type="ECO:0000256" key="1">
    <source>
        <dbReference type="ARBA" id="ARBA00004167"/>
    </source>
</evidence>
<evidence type="ECO:0000256" key="2">
    <source>
        <dbReference type="ARBA" id="ARBA00005233"/>
    </source>
</evidence>
<dbReference type="RefSeq" id="WP_121973178.1">
    <property type="nucleotide sequence ID" value="NZ_OOGT01000024.1"/>
</dbReference>
<dbReference type="GO" id="GO:0009289">
    <property type="term" value="C:pilus"/>
    <property type="evidence" value="ECO:0007669"/>
    <property type="project" value="InterPro"/>
</dbReference>
<organism evidence="9 10">
    <name type="scientific">Acinetobacter stercoris</name>
    <dbReference type="NCBI Taxonomy" id="2126983"/>
    <lineage>
        <taxon>Bacteria</taxon>
        <taxon>Pseudomonadati</taxon>
        <taxon>Pseudomonadota</taxon>
        <taxon>Gammaproteobacteria</taxon>
        <taxon>Moraxellales</taxon>
        <taxon>Moraxellaceae</taxon>
        <taxon>Acinetobacter</taxon>
    </lineage>
</organism>
<evidence type="ECO:0000313" key="10">
    <source>
        <dbReference type="Proteomes" id="UP000245974"/>
    </source>
</evidence>
<evidence type="ECO:0000256" key="3">
    <source>
        <dbReference type="ARBA" id="ARBA00022481"/>
    </source>
</evidence>
<dbReference type="PROSITE" id="PS00409">
    <property type="entry name" value="PROKAR_NTER_METHYL"/>
    <property type="match status" value="1"/>
</dbReference>
<dbReference type="Gene3D" id="3.30.700.10">
    <property type="entry name" value="Glycoprotein, Type 4 Pilin"/>
    <property type="match status" value="1"/>
</dbReference>
<accession>A0A2U3MW57</accession>
<feature type="transmembrane region" description="Helical" evidence="8">
    <location>
        <begin position="6"/>
        <end position="27"/>
    </location>
</feature>
<evidence type="ECO:0000313" key="9">
    <source>
        <dbReference type="EMBL" id="SPL69660.1"/>
    </source>
</evidence>
<dbReference type="PANTHER" id="PTHR30093">
    <property type="entry name" value="GENERAL SECRETION PATHWAY PROTEIN G"/>
    <property type="match status" value="1"/>
</dbReference>
<dbReference type="AlphaFoldDB" id="A0A2U3MW57"/>
<name>A0A2U3MW57_9GAMM</name>
<comment type="subcellular location">
    <subcellularLocation>
        <location evidence="1">Membrane</location>
        <topology evidence="1">Single-pass membrane protein</topology>
    </subcellularLocation>
</comment>
<evidence type="ECO:0000256" key="4">
    <source>
        <dbReference type="ARBA" id="ARBA00022692"/>
    </source>
</evidence>
<dbReference type="EMBL" id="OOGT01000024">
    <property type="protein sequence ID" value="SPL69660.1"/>
    <property type="molecule type" value="Genomic_DNA"/>
</dbReference>
<dbReference type="InterPro" id="IPR002416">
    <property type="entry name" value="T2SS_protein-GspH"/>
</dbReference>
<dbReference type="GO" id="GO:0015627">
    <property type="term" value="C:type II protein secretion system complex"/>
    <property type="evidence" value="ECO:0007669"/>
    <property type="project" value="InterPro"/>
</dbReference>
<gene>
    <name evidence="9" type="primary">pilE1</name>
    <name evidence="9" type="ORF">KPC_0838</name>
</gene>
<evidence type="ECO:0000256" key="6">
    <source>
        <dbReference type="ARBA" id="ARBA00023136"/>
    </source>
</evidence>
<dbReference type="InterPro" id="IPR012902">
    <property type="entry name" value="N_methyl_site"/>
</dbReference>
<dbReference type="PRINTS" id="PR00885">
    <property type="entry name" value="BCTERIALGSPH"/>
</dbReference>
<dbReference type="Pfam" id="PF00114">
    <property type="entry name" value="Pilin"/>
    <property type="match status" value="1"/>
</dbReference>
<keyword evidence="4 8" id="KW-0812">Transmembrane</keyword>
<dbReference type="GO" id="GO:0015628">
    <property type="term" value="P:protein secretion by the type II secretion system"/>
    <property type="evidence" value="ECO:0007669"/>
    <property type="project" value="InterPro"/>
</dbReference>
<evidence type="ECO:0000256" key="8">
    <source>
        <dbReference type="SAM" id="Phobius"/>
    </source>
</evidence>
<evidence type="ECO:0000256" key="5">
    <source>
        <dbReference type="ARBA" id="ARBA00022989"/>
    </source>
</evidence>
<dbReference type="Pfam" id="PF07963">
    <property type="entry name" value="N_methyl"/>
    <property type="match status" value="1"/>
</dbReference>
<proteinExistence type="inferred from homology"/>
<dbReference type="GO" id="GO:0007155">
    <property type="term" value="P:cell adhesion"/>
    <property type="evidence" value="ECO:0007669"/>
    <property type="project" value="InterPro"/>
</dbReference>
<keyword evidence="6 8" id="KW-0472">Membrane</keyword>
<dbReference type="PANTHER" id="PTHR30093:SF34">
    <property type="entry name" value="PREPILIN PEPTIDASE-DEPENDENT PROTEIN D"/>
    <property type="match status" value="1"/>
</dbReference>
<keyword evidence="3" id="KW-0488">Methylation</keyword>
<keyword evidence="10" id="KW-1185">Reference proteome</keyword>
<comment type="similarity">
    <text evidence="2 7">Belongs to the N-Me-Phe pilin family.</text>
</comment>
<dbReference type="InterPro" id="IPR045584">
    <property type="entry name" value="Pilin-like"/>
</dbReference>
<evidence type="ECO:0000256" key="7">
    <source>
        <dbReference type="RuleBase" id="RU000389"/>
    </source>
</evidence>
<dbReference type="GO" id="GO:0016020">
    <property type="term" value="C:membrane"/>
    <property type="evidence" value="ECO:0007669"/>
    <property type="project" value="UniProtKB-SubCell"/>
</dbReference>
<dbReference type="InParanoid" id="A0A2U3MW57"/>
<protein>
    <submittedName>
        <fullName evidence="9">Fimbrial protein</fullName>
    </submittedName>
</protein>
<dbReference type="Proteomes" id="UP000245974">
    <property type="component" value="Unassembled WGS sequence"/>
</dbReference>
<reference evidence="10" key="1">
    <citation type="submission" date="2018-03" db="EMBL/GenBank/DDBJ databases">
        <authorList>
            <person name="Blom J."/>
        </authorList>
    </citation>
    <scope>NUCLEOTIDE SEQUENCE [LARGE SCALE GENOMIC DNA]</scope>
    <source>
        <strain evidence="10">KPC-SM-21</strain>
    </source>
</reference>
<dbReference type="OrthoDB" id="115249at2"/>
<dbReference type="InterPro" id="IPR001082">
    <property type="entry name" value="Pilin"/>
</dbReference>
<dbReference type="SUPFAM" id="SSF54523">
    <property type="entry name" value="Pili subunits"/>
    <property type="match status" value="1"/>
</dbReference>
<sequence>MNTQKGFTLIELMIVVAIIGILAAIAIPQYGNYSSRTRASAAAAELSSIKTAINECIANIGTATGCSAGANGVPALTDFQLTRNVTALTSITDGVITATTGATSTAGVNLTYILTPTFGAGNANMIWTNSGTTCDAVRGFKPGAGGCP</sequence>